<name>A0AAW1JET8_POPJA</name>
<gene>
    <name evidence="1" type="ORF">QE152_g30395</name>
</gene>
<accession>A0AAW1JET8</accession>
<reference evidence="1 2" key="1">
    <citation type="journal article" date="2024" name="BMC Genomics">
        <title>De novo assembly and annotation of Popillia japonica's genome with initial clues to its potential as an invasive pest.</title>
        <authorList>
            <person name="Cucini C."/>
            <person name="Boschi S."/>
            <person name="Funari R."/>
            <person name="Cardaioli E."/>
            <person name="Iannotti N."/>
            <person name="Marturano G."/>
            <person name="Paoli F."/>
            <person name="Bruttini M."/>
            <person name="Carapelli A."/>
            <person name="Frati F."/>
            <person name="Nardi F."/>
        </authorList>
    </citation>
    <scope>NUCLEOTIDE SEQUENCE [LARGE SCALE GENOMIC DNA]</scope>
    <source>
        <strain evidence="1">DMR45628</strain>
    </source>
</reference>
<protein>
    <submittedName>
        <fullName evidence="1">Uncharacterized protein</fullName>
    </submittedName>
</protein>
<evidence type="ECO:0000313" key="1">
    <source>
        <dbReference type="EMBL" id="KAK9701757.1"/>
    </source>
</evidence>
<organism evidence="1 2">
    <name type="scientific">Popillia japonica</name>
    <name type="common">Japanese beetle</name>
    <dbReference type="NCBI Taxonomy" id="7064"/>
    <lineage>
        <taxon>Eukaryota</taxon>
        <taxon>Metazoa</taxon>
        <taxon>Ecdysozoa</taxon>
        <taxon>Arthropoda</taxon>
        <taxon>Hexapoda</taxon>
        <taxon>Insecta</taxon>
        <taxon>Pterygota</taxon>
        <taxon>Neoptera</taxon>
        <taxon>Endopterygota</taxon>
        <taxon>Coleoptera</taxon>
        <taxon>Polyphaga</taxon>
        <taxon>Scarabaeiformia</taxon>
        <taxon>Scarabaeidae</taxon>
        <taxon>Rutelinae</taxon>
        <taxon>Popillia</taxon>
    </lineage>
</organism>
<sequence length="103" mass="11481">MDVSAGRSVFLTDLVREPEPGPSKIHLNEELHINPEENLASNSDESDQVVEANNALPPNFKTVINFKEELTELAAPPPSSPLSSTHLMRTIFEFNFLRLIILV</sequence>
<keyword evidence="2" id="KW-1185">Reference proteome</keyword>
<dbReference type="AlphaFoldDB" id="A0AAW1JET8"/>
<dbReference type="Proteomes" id="UP001458880">
    <property type="component" value="Unassembled WGS sequence"/>
</dbReference>
<comment type="caution">
    <text evidence="1">The sequence shown here is derived from an EMBL/GenBank/DDBJ whole genome shotgun (WGS) entry which is preliminary data.</text>
</comment>
<proteinExistence type="predicted"/>
<evidence type="ECO:0000313" key="2">
    <source>
        <dbReference type="Proteomes" id="UP001458880"/>
    </source>
</evidence>
<dbReference type="EMBL" id="JASPKY010000408">
    <property type="protein sequence ID" value="KAK9701757.1"/>
    <property type="molecule type" value="Genomic_DNA"/>
</dbReference>